<dbReference type="STRING" id="1382522.W6MQ08"/>
<accession>W6MQ08</accession>
<organism evidence="2 3">
    <name type="scientific">Kuraishia capsulata CBS 1993</name>
    <dbReference type="NCBI Taxonomy" id="1382522"/>
    <lineage>
        <taxon>Eukaryota</taxon>
        <taxon>Fungi</taxon>
        <taxon>Dikarya</taxon>
        <taxon>Ascomycota</taxon>
        <taxon>Saccharomycotina</taxon>
        <taxon>Pichiomycetes</taxon>
        <taxon>Pichiales</taxon>
        <taxon>Pichiaceae</taxon>
        <taxon>Kuraishia</taxon>
    </lineage>
</organism>
<dbReference type="GO" id="GO:0005634">
    <property type="term" value="C:nucleus"/>
    <property type="evidence" value="ECO:0007669"/>
    <property type="project" value="TreeGrafter"/>
</dbReference>
<dbReference type="RefSeq" id="XP_022459307.1">
    <property type="nucleotide sequence ID" value="XM_022601690.1"/>
</dbReference>
<reference evidence="2" key="1">
    <citation type="submission" date="2013-12" db="EMBL/GenBank/DDBJ databases">
        <authorList>
            <person name="Genoscope - CEA"/>
        </authorList>
    </citation>
    <scope>NUCLEOTIDE SEQUENCE</scope>
    <source>
        <strain evidence="2">CBS 1993</strain>
    </source>
</reference>
<name>W6MQ08_9ASCO</name>
<dbReference type="GO" id="GO:0030686">
    <property type="term" value="C:90S preribosome"/>
    <property type="evidence" value="ECO:0007669"/>
    <property type="project" value="TreeGrafter"/>
</dbReference>
<sequence length="271" mass="30803">MTTAVDELDDGLDYQVDYSSDGGETVPVEIEETKVKEDTEEQPKKRKRTNEKLVNKKKMKMEQDVEEKQKLATATPEIIADFLASRIRKQNKDLSALELGELYLSKTVFKGTGDFDKPRTPENLSSFLNEFLERFIPVEKKKKAKKSKTSKEETKKYIVVVSMSALRACDIYRATKALPNSSLKIINKNKLQADLDILRKTDSRILAGTPGRMLKVLSHEDPPISSTEIACIVCDSSYLDSKKQTVWEIPETIEFLRKVTGENPNAKVYLY</sequence>
<feature type="compositionally biased region" description="Basic and acidic residues" evidence="1">
    <location>
        <begin position="31"/>
        <end position="43"/>
    </location>
</feature>
<feature type="region of interest" description="Disordered" evidence="1">
    <location>
        <begin position="1"/>
        <end position="70"/>
    </location>
</feature>
<dbReference type="OrthoDB" id="1929311at2759"/>
<evidence type="ECO:0008006" key="4">
    <source>
        <dbReference type="Google" id="ProtNLM"/>
    </source>
</evidence>
<dbReference type="PANTHER" id="PTHR24030:SF0">
    <property type="entry name" value="PROTEIN CMSS1"/>
    <property type="match status" value="1"/>
</dbReference>
<reference evidence="2" key="2">
    <citation type="submission" date="2014-02" db="EMBL/GenBank/DDBJ databases">
        <title>Complete DNA sequence of /Kuraishia capsulata/ illustrates novel genomic features among budding yeasts (/Saccharomycotina/).</title>
        <authorList>
            <person name="Morales L."/>
            <person name="Noel B."/>
            <person name="Porcel B."/>
            <person name="Marcet-Houben M."/>
            <person name="Hullo M-F."/>
            <person name="Sacerdot C."/>
            <person name="Tekaia F."/>
            <person name="Leh-Louis V."/>
            <person name="Despons L."/>
            <person name="Khanna V."/>
            <person name="Aury J-M."/>
            <person name="Barbe V."/>
            <person name="Couloux A."/>
            <person name="Labadie K."/>
            <person name="Pelletier E."/>
            <person name="Souciet J-L."/>
            <person name="Boekhout T."/>
            <person name="Gabaldon T."/>
            <person name="Wincker P."/>
            <person name="Dujon B."/>
        </authorList>
    </citation>
    <scope>NUCLEOTIDE SEQUENCE</scope>
    <source>
        <strain evidence="2">CBS 1993</strain>
    </source>
</reference>
<gene>
    <name evidence="2" type="ORF">KUCA_T00003290001</name>
</gene>
<evidence type="ECO:0000313" key="2">
    <source>
        <dbReference type="EMBL" id="CDK27312.1"/>
    </source>
</evidence>
<keyword evidence="3" id="KW-1185">Reference proteome</keyword>
<dbReference type="PANTHER" id="PTHR24030">
    <property type="entry name" value="PROTEIN CMSS1"/>
    <property type="match status" value="1"/>
</dbReference>
<proteinExistence type="predicted"/>
<dbReference type="GeneID" id="34520695"/>
<feature type="compositionally biased region" description="Basic and acidic residues" evidence="1">
    <location>
        <begin position="50"/>
        <end position="70"/>
    </location>
</feature>
<dbReference type="Proteomes" id="UP000019384">
    <property type="component" value="Unassembled WGS sequence"/>
</dbReference>
<evidence type="ECO:0000313" key="3">
    <source>
        <dbReference type="Proteomes" id="UP000019384"/>
    </source>
</evidence>
<dbReference type="Pfam" id="PF14617">
    <property type="entry name" value="CMS1"/>
    <property type="match status" value="1"/>
</dbReference>
<protein>
    <recommendedName>
        <fullName evidence="4">Protein CMS1</fullName>
    </recommendedName>
</protein>
<dbReference type="EMBL" id="HG793128">
    <property type="protein sequence ID" value="CDK27312.1"/>
    <property type="molecule type" value="Genomic_DNA"/>
</dbReference>
<dbReference type="HOGENOM" id="CLU_086112_0_0_1"/>
<evidence type="ECO:0000256" key="1">
    <source>
        <dbReference type="SAM" id="MobiDB-lite"/>
    </source>
</evidence>
<dbReference type="InterPro" id="IPR032704">
    <property type="entry name" value="Cms1"/>
</dbReference>
<dbReference type="AlphaFoldDB" id="W6MQ08"/>
<feature type="compositionally biased region" description="Acidic residues" evidence="1">
    <location>
        <begin position="1"/>
        <end position="12"/>
    </location>
</feature>